<feature type="compositionally biased region" description="Basic and acidic residues" evidence="1">
    <location>
        <begin position="68"/>
        <end position="82"/>
    </location>
</feature>
<dbReference type="RefSeq" id="XP_071933371.1">
    <property type="nucleotide sequence ID" value="XM_072077270.1"/>
</dbReference>
<name>A0ABM4WNL8_COFAR</name>
<evidence type="ECO:0000313" key="4">
    <source>
        <dbReference type="RefSeq" id="XP_071933372.1"/>
    </source>
</evidence>
<dbReference type="GeneID" id="140035899"/>
<sequence>MEEEEGKNGARSNTIEDCESFHDSDYDFSKDDDGAIYKNCIPTVDRAPEQQISNLQATGEAEGASKSAADEKRKMAADMKGKNAADVKGKNAVRIKGKGASEKLLFKIVLMLISAFMLENKYLSMKSQIL</sequence>
<feature type="region of interest" description="Disordered" evidence="1">
    <location>
        <begin position="1"/>
        <end position="26"/>
    </location>
</feature>
<organism evidence="2 3">
    <name type="scientific">Coffea arabica</name>
    <name type="common">Arabian coffee</name>
    <dbReference type="NCBI Taxonomy" id="13443"/>
    <lineage>
        <taxon>Eukaryota</taxon>
        <taxon>Viridiplantae</taxon>
        <taxon>Streptophyta</taxon>
        <taxon>Embryophyta</taxon>
        <taxon>Tracheophyta</taxon>
        <taxon>Spermatophyta</taxon>
        <taxon>Magnoliopsida</taxon>
        <taxon>eudicotyledons</taxon>
        <taxon>Gunneridae</taxon>
        <taxon>Pentapetalae</taxon>
        <taxon>asterids</taxon>
        <taxon>lamiids</taxon>
        <taxon>Gentianales</taxon>
        <taxon>Rubiaceae</taxon>
        <taxon>Ixoroideae</taxon>
        <taxon>Gardenieae complex</taxon>
        <taxon>Bertiereae - Coffeeae clade</taxon>
        <taxon>Coffeeae</taxon>
        <taxon>Coffea</taxon>
    </lineage>
</organism>
<gene>
    <name evidence="3 4" type="primary">LOC140035899</name>
</gene>
<dbReference type="RefSeq" id="XP_071933372.1">
    <property type="nucleotide sequence ID" value="XM_072077271.1"/>
</dbReference>
<reference evidence="3 4" key="1">
    <citation type="submission" date="2025-05" db="UniProtKB">
        <authorList>
            <consortium name="RefSeq"/>
        </authorList>
    </citation>
    <scope>IDENTIFICATION</scope>
    <source>
        <tissue evidence="3 4">Leaves</tissue>
    </source>
</reference>
<feature type="region of interest" description="Disordered" evidence="1">
    <location>
        <begin position="49"/>
        <end position="82"/>
    </location>
</feature>
<dbReference type="Proteomes" id="UP001652660">
    <property type="component" value="Chromosome 2c"/>
</dbReference>
<protein>
    <submittedName>
        <fullName evidence="3 4">Uncharacterized protein</fullName>
    </submittedName>
</protein>
<evidence type="ECO:0000313" key="3">
    <source>
        <dbReference type="RefSeq" id="XP_071933371.1"/>
    </source>
</evidence>
<evidence type="ECO:0000256" key="1">
    <source>
        <dbReference type="SAM" id="MobiDB-lite"/>
    </source>
</evidence>
<proteinExistence type="predicted"/>
<accession>A0ABM4WNL8</accession>
<evidence type="ECO:0000313" key="2">
    <source>
        <dbReference type="Proteomes" id="UP001652660"/>
    </source>
</evidence>
<keyword evidence="2" id="KW-1185">Reference proteome</keyword>